<name>A0A9Q3HBQ2_9BASI</name>
<dbReference type="EMBL" id="AVOT02013517">
    <property type="protein sequence ID" value="MBW0496255.1"/>
    <property type="molecule type" value="Genomic_DNA"/>
</dbReference>
<gene>
    <name evidence="2" type="ORF">O181_035970</name>
</gene>
<evidence type="ECO:0000313" key="2">
    <source>
        <dbReference type="EMBL" id="MBW0496255.1"/>
    </source>
</evidence>
<evidence type="ECO:0000313" key="3">
    <source>
        <dbReference type="Proteomes" id="UP000765509"/>
    </source>
</evidence>
<dbReference type="AlphaFoldDB" id="A0A9Q3HBQ2"/>
<dbReference type="Proteomes" id="UP000765509">
    <property type="component" value="Unassembled WGS sequence"/>
</dbReference>
<proteinExistence type="predicted"/>
<reference evidence="2" key="1">
    <citation type="submission" date="2021-03" db="EMBL/GenBank/DDBJ databases">
        <title>Draft genome sequence of rust myrtle Austropuccinia psidii MF-1, a brazilian biotype.</title>
        <authorList>
            <person name="Quecine M.C."/>
            <person name="Pachon D.M.R."/>
            <person name="Bonatelli M.L."/>
            <person name="Correr F.H."/>
            <person name="Franceschini L.M."/>
            <person name="Leite T.F."/>
            <person name="Margarido G.R.A."/>
            <person name="Almeida C.A."/>
            <person name="Ferrarezi J.A."/>
            <person name="Labate C.A."/>
        </authorList>
    </citation>
    <scope>NUCLEOTIDE SEQUENCE</scope>
    <source>
        <strain evidence="2">MF-1</strain>
    </source>
</reference>
<feature type="region of interest" description="Disordered" evidence="1">
    <location>
        <begin position="1"/>
        <end position="22"/>
    </location>
</feature>
<keyword evidence="3" id="KW-1185">Reference proteome</keyword>
<protein>
    <submittedName>
        <fullName evidence="2">Uncharacterized protein</fullName>
    </submittedName>
</protein>
<organism evidence="2 3">
    <name type="scientific">Austropuccinia psidii MF-1</name>
    <dbReference type="NCBI Taxonomy" id="1389203"/>
    <lineage>
        <taxon>Eukaryota</taxon>
        <taxon>Fungi</taxon>
        <taxon>Dikarya</taxon>
        <taxon>Basidiomycota</taxon>
        <taxon>Pucciniomycotina</taxon>
        <taxon>Pucciniomycetes</taxon>
        <taxon>Pucciniales</taxon>
        <taxon>Sphaerophragmiaceae</taxon>
        <taxon>Austropuccinia</taxon>
    </lineage>
</organism>
<evidence type="ECO:0000256" key="1">
    <source>
        <dbReference type="SAM" id="MobiDB-lite"/>
    </source>
</evidence>
<accession>A0A9Q3HBQ2</accession>
<comment type="caution">
    <text evidence="2">The sequence shown here is derived from an EMBL/GenBank/DDBJ whole genome shotgun (WGS) entry which is preliminary data.</text>
</comment>
<sequence>MRPETCGVKGTSEIDRVPPSTGRSRVTICNIEMEEAESAREIVKGRTGRKLDAKTEAPVRWMDTPLSTKTFLDEACLMNFTWLTCSPIK</sequence>